<keyword evidence="4" id="KW-1185">Reference proteome</keyword>
<dbReference type="PANTHER" id="PTHR37947:SF1">
    <property type="entry name" value="BLL2462 PROTEIN"/>
    <property type="match status" value="1"/>
</dbReference>
<evidence type="ECO:0000256" key="1">
    <source>
        <dbReference type="SAM" id="Phobius"/>
    </source>
</evidence>
<dbReference type="Gene3D" id="2.60.40.10">
    <property type="entry name" value="Immunoglobulins"/>
    <property type="match status" value="1"/>
</dbReference>
<feature type="transmembrane region" description="Helical" evidence="1">
    <location>
        <begin position="53"/>
        <end position="72"/>
    </location>
</feature>
<keyword evidence="1" id="KW-0812">Transmembrane</keyword>
<dbReference type="InterPro" id="IPR029062">
    <property type="entry name" value="Class_I_gatase-like"/>
</dbReference>
<evidence type="ECO:0000313" key="3">
    <source>
        <dbReference type="EMBL" id="QED26483.1"/>
    </source>
</evidence>
<dbReference type="KEGG" id="bbae:FRD01_04320"/>
<dbReference type="SUPFAM" id="SSF52317">
    <property type="entry name" value="Class I glutamine amidotransferase-like"/>
    <property type="match status" value="1"/>
</dbReference>
<dbReference type="InterPro" id="IPR013783">
    <property type="entry name" value="Ig-like_fold"/>
</dbReference>
<protein>
    <recommendedName>
        <fullName evidence="2">Putative glutamine amidotransferase domain-containing protein</fullName>
    </recommendedName>
</protein>
<dbReference type="Gene3D" id="3.40.50.880">
    <property type="match status" value="1"/>
</dbReference>
<sequence>MLDFSLYNDGDVMWLGDWGSTSIAFLVILGLAIIALSIYDLAPMPPRRRWTLISLRAAVYSLAVLMLLEPAIDLKNVSKVKNNVVVLVDGSESMTLDAESGKTRASRAVEAFKNLNLQDSEDHKFHFYEFDSEIQKFGVDQEPSFSGQASDLTSAMLEAKESLGRAELGGLVVISDGTDTGAIGTRVQSGEALDETSKELLSQIGAPINTISVAQPEDIRDIAVAKIRHDDFAFVHNSVTIQAQIKSIGVNETVNVELYRDNQRLQTRQVTLDKNSPVQTVEFEFVPKRIGREVYRVFIEPKDSEILESNNEAFFVQKVIRDKIRVLQVVGRPSWDERFLRQLLKRSPNIDLISFFILRTNENIQTSSNDELSLIPFPTDELFNTELGSFDLVVFQNFNFGPYSMRQYLPQIADFVKKGGGFVMVGGDLSFASGGYAGTAIEDILPVQLPASGSKTLVDTRGFKPNLTDAGTRHPITQLAFDPQANKEIWESLPEQRGTNLVLEARQNATVLATHPSLKSGGAPMPVITVSEMGDGRVMAVTTDSTWRWAFESAATGGTSREYQMFWNSTMRWLIKDPELKLLRIDQEIDLWNPGERPKIGVRIQNPDYTPAQAKEGRIRIQRHDLRTSEALDVPVEIPFVSDARGYAIVSAPVIEEEGIYRISAAATTEAGELTDEDLFLVVSSKTEFRDVVPRPDLLEAIAAHTEGVALKNSTSSVTPLNFQKSTSVQINRRKVVSVWDSFPLFLLILGLLAAEWTFRRRWGRL</sequence>
<dbReference type="OrthoDB" id="9769144at2"/>
<organism evidence="3 4">
    <name type="scientific">Microvenator marinus</name>
    <dbReference type="NCBI Taxonomy" id="2600177"/>
    <lineage>
        <taxon>Bacteria</taxon>
        <taxon>Deltaproteobacteria</taxon>
        <taxon>Bradymonadales</taxon>
        <taxon>Microvenatoraceae</taxon>
        <taxon>Microvenator</taxon>
    </lineage>
</organism>
<dbReference type="PANTHER" id="PTHR37947">
    <property type="entry name" value="BLL2462 PROTEIN"/>
    <property type="match status" value="1"/>
</dbReference>
<feature type="domain" description="Putative glutamine amidotransferase" evidence="2">
    <location>
        <begin position="405"/>
        <end position="575"/>
    </location>
</feature>
<dbReference type="SUPFAM" id="SSF53300">
    <property type="entry name" value="vWA-like"/>
    <property type="match status" value="1"/>
</dbReference>
<accession>A0A5B8XR15</accession>
<feature type="transmembrane region" description="Helical" evidence="1">
    <location>
        <begin position="20"/>
        <end position="41"/>
    </location>
</feature>
<feature type="transmembrane region" description="Helical" evidence="1">
    <location>
        <begin position="739"/>
        <end position="759"/>
    </location>
</feature>
<evidence type="ECO:0000313" key="4">
    <source>
        <dbReference type="Proteomes" id="UP000321595"/>
    </source>
</evidence>
<reference evidence="3 4" key="1">
    <citation type="submission" date="2019-08" db="EMBL/GenBank/DDBJ databases">
        <authorList>
            <person name="Liang Q."/>
        </authorList>
    </citation>
    <scope>NUCLEOTIDE SEQUENCE [LARGE SCALE GENOMIC DNA]</scope>
    <source>
        <strain evidence="3 4">V1718</strain>
    </source>
</reference>
<dbReference type="AlphaFoldDB" id="A0A5B8XR15"/>
<keyword evidence="1" id="KW-0472">Membrane</keyword>
<evidence type="ECO:0000259" key="2">
    <source>
        <dbReference type="Pfam" id="PF07090"/>
    </source>
</evidence>
<dbReference type="RefSeq" id="WP_146957955.1">
    <property type="nucleotide sequence ID" value="NZ_CP042467.1"/>
</dbReference>
<dbReference type="InterPro" id="IPR010768">
    <property type="entry name" value="GATase1-like"/>
</dbReference>
<keyword evidence="1" id="KW-1133">Transmembrane helix</keyword>
<dbReference type="EMBL" id="CP042467">
    <property type="protein sequence ID" value="QED26483.1"/>
    <property type="molecule type" value="Genomic_DNA"/>
</dbReference>
<dbReference type="InterPro" id="IPR036465">
    <property type="entry name" value="vWFA_dom_sf"/>
</dbReference>
<dbReference type="Pfam" id="PF07090">
    <property type="entry name" value="GATase1_like"/>
    <property type="match status" value="1"/>
</dbReference>
<dbReference type="Proteomes" id="UP000321595">
    <property type="component" value="Chromosome"/>
</dbReference>
<proteinExistence type="predicted"/>
<gene>
    <name evidence="3" type="ORF">FRD01_04320</name>
</gene>
<name>A0A5B8XR15_9DELT</name>